<gene>
    <name evidence="1" type="ORF">PsorP6_017003</name>
</gene>
<dbReference type="EMBL" id="CM047581">
    <property type="protein sequence ID" value="KAI9917027.1"/>
    <property type="molecule type" value="Genomic_DNA"/>
</dbReference>
<evidence type="ECO:0000313" key="1">
    <source>
        <dbReference type="EMBL" id="KAI9917027.1"/>
    </source>
</evidence>
<reference evidence="1 2" key="1">
    <citation type="journal article" date="2022" name="bioRxiv">
        <title>The genome of the oomycete Peronosclerospora sorghi, a cosmopolitan pathogen of maize and sorghum, is inflated with dispersed pseudogenes.</title>
        <authorList>
            <person name="Fletcher K."/>
            <person name="Martin F."/>
            <person name="Isakeit T."/>
            <person name="Cavanaugh K."/>
            <person name="Magill C."/>
            <person name="Michelmore R."/>
        </authorList>
    </citation>
    <scope>NUCLEOTIDE SEQUENCE [LARGE SCALE GENOMIC DNA]</scope>
    <source>
        <strain evidence="1">P6</strain>
    </source>
</reference>
<protein>
    <submittedName>
        <fullName evidence="1">Uncharacterized protein</fullName>
    </submittedName>
</protein>
<dbReference type="Proteomes" id="UP001163321">
    <property type="component" value="Chromosome 2"/>
</dbReference>
<name>A0ACC0WEM3_9STRA</name>
<proteinExistence type="predicted"/>
<accession>A0ACC0WEM3</accession>
<keyword evidence="2" id="KW-1185">Reference proteome</keyword>
<sequence>MTHGAIRARERRAALSKRAVVKDNSDDNAKGEVCSYTDDDKSAELDTNDHKGAKRDSVESKFNNNNTKCEAACSDSPLSDKVVNAALLTATLLNTTLMTTKVPSAKLTATKALNVIPAVTKTLNAIPAVTKALNAIPTVTKALNAIPTVTTVMNENLAMEKTTTTTPTVKQLAILMYNLQSRCPGRKRNIDRGKKSTIPADCPCPPSHTAAFFPIQILISFQAANIQDLGAPELVNALSSLAGDPFSNEWLGNKTTDFIMDLNVLAFFMIPRNVTLKVYEEAKVHLENGKDQHLGVEITMDAAIRLPTRVLGGYVNNINSVHRYKQDSRKIPQCLKEHHCSQESIDHFLGMPYRKTFTGTPGCLTDVSKYLISDFVGDSYISGSIPDECCFL</sequence>
<comment type="caution">
    <text evidence="1">The sequence shown here is derived from an EMBL/GenBank/DDBJ whole genome shotgun (WGS) entry which is preliminary data.</text>
</comment>
<organism evidence="1 2">
    <name type="scientific">Peronosclerospora sorghi</name>
    <dbReference type="NCBI Taxonomy" id="230839"/>
    <lineage>
        <taxon>Eukaryota</taxon>
        <taxon>Sar</taxon>
        <taxon>Stramenopiles</taxon>
        <taxon>Oomycota</taxon>
        <taxon>Peronosporomycetes</taxon>
        <taxon>Peronosporales</taxon>
        <taxon>Peronosporaceae</taxon>
        <taxon>Peronosclerospora</taxon>
    </lineage>
</organism>
<evidence type="ECO:0000313" key="2">
    <source>
        <dbReference type="Proteomes" id="UP001163321"/>
    </source>
</evidence>